<evidence type="ECO:0000256" key="4">
    <source>
        <dbReference type="ARBA" id="ARBA00048391"/>
    </source>
</evidence>
<comment type="similarity">
    <text evidence="5">Belongs to the protein N5-glutamine methyltransferase family. PrmC subfamily.</text>
</comment>
<reference evidence="8 9" key="2">
    <citation type="journal article" date="2013" name="Int. J. Syst. Evol. Microbiol.">
        <title>Methylophaga nitratireducenticrescens sp. nov. and Methylophaga frappieri sp. nov., isolated from the biofilm of the methanol-fed denitrification system treating the seawater at the Montreal Biodome.</title>
        <authorList>
            <person name="Villeneuve C."/>
            <person name="Martineau C."/>
            <person name="Mauffrey F."/>
            <person name="Villemur R."/>
        </authorList>
    </citation>
    <scope>NUCLEOTIDE SEQUENCE [LARGE SCALE GENOMIC DNA]</scope>
    <source>
        <strain evidence="8 9">JAM1</strain>
    </source>
</reference>
<dbReference type="Pfam" id="PF17827">
    <property type="entry name" value="PrmC_N"/>
    <property type="match status" value="1"/>
</dbReference>
<comment type="catalytic activity">
    <reaction evidence="4 5">
        <text>L-glutaminyl-[peptide chain release factor] + S-adenosyl-L-methionine = N(5)-methyl-L-glutaminyl-[peptide chain release factor] + S-adenosyl-L-homocysteine + H(+)</text>
        <dbReference type="Rhea" id="RHEA:42896"/>
        <dbReference type="Rhea" id="RHEA-COMP:10271"/>
        <dbReference type="Rhea" id="RHEA-COMP:10272"/>
        <dbReference type="ChEBI" id="CHEBI:15378"/>
        <dbReference type="ChEBI" id="CHEBI:30011"/>
        <dbReference type="ChEBI" id="CHEBI:57856"/>
        <dbReference type="ChEBI" id="CHEBI:59789"/>
        <dbReference type="ChEBI" id="CHEBI:61891"/>
        <dbReference type="EC" id="2.1.1.297"/>
    </reaction>
</comment>
<dbReference type="Gene3D" id="3.40.50.150">
    <property type="entry name" value="Vaccinia Virus protein VP39"/>
    <property type="match status" value="1"/>
</dbReference>
<dbReference type="InterPro" id="IPR004556">
    <property type="entry name" value="HemK-like"/>
</dbReference>
<proteinExistence type="inferred from homology"/>
<dbReference type="AlphaFoldDB" id="I1XLH9"/>
<dbReference type="GO" id="GO:0102559">
    <property type="term" value="F:peptide chain release factor N(5)-glutamine methyltransferase activity"/>
    <property type="evidence" value="ECO:0007669"/>
    <property type="project" value="UniProtKB-EC"/>
</dbReference>
<organism evidence="8 9">
    <name type="scientific">Methylophaga nitratireducenticrescens</name>
    <dbReference type="NCBI Taxonomy" id="754476"/>
    <lineage>
        <taxon>Bacteria</taxon>
        <taxon>Pseudomonadati</taxon>
        <taxon>Pseudomonadota</taxon>
        <taxon>Gammaproteobacteria</taxon>
        <taxon>Thiotrichales</taxon>
        <taxon>Piscirickettsiaceae</taxon>
        <taxon>Methylophaga</taxon>
    </lineage>
</organism>
<feature type="binding site" evidence="5">
    <location>
        <position position="183"/>
    </location>
    <ligand>
        <name>S-adenosyl-L-methionine</name>
        <dbReference type="ChEBI" id="CHEBI:59789"/>
    </ligand>
</feature>
<evidence type="ECO:0000313" key="9">
    <source>
        <dbReference type="Proteomes" id="UP000009144"/>
    </source>
</evidence>
<dbReference type="Pfam" id="PF05175">
    <property type="entry name" value="MTS"/>
    <property type="match status" value="1"/>
</dbReference>
<dbReference type="OrthoDB" id="9800643at2"/>
<keyword evidence="3 5" id="KW-0949">S-adenosyl-L-methionine</keyword>
<dbReference type="InterPro" id="IPR040758">
    <property type="entry name" value="PrmC_N"/>
</dbReference>
<dbReference type="EC" id="2.1.1.297" evidence="5"/>
<evidence type="ECO:0000259" key="7">
    <source>
        <dbReference type="Pfam" id="PF17827"/>
    </source>
</evidence>
<keyword evidence="2 5" id="KW-0808">Transferase</keyword>
<dbReference type="RefSeq" id="WP_014707613.1">
    <property type="nucleotide sequence ID" value="NC_017857.3"/>
</dbReference>
<keyword evidence="9" id="KW-1185">Reference proteome</keyword>
<dbReference type="KEGG" id="mej:Q7A_2448"/>
<dbReference type="HAMAP" id="MF_02126">
    <property type="entry name" value="RF_methyltr_PrmC"/>
    <property type="match status" value="1"/>
</dbReference>
<protein>
    <recommendedName>
        <fullName evidence="5">Release factor glutamine methyltransferase</fullName>
        <shortName evidence="5">RF MTase</shortName>
        <ecNumber evidence="5">2.1.1.297</ecNumber>
    </recommendedName>
    <alternativeName>
        <fullName evidence="5">N5-glutamine methyltransferase PrmC</fullName>
    </alternativeName>
    <alternativeName>
        <fullName evidence="5">Protein-(glutamine-N5) MTase PrmC</fullName>
    </alternativeName>
    <alternativeName>
        <fullName evidence="5">Protein-glutamine N-methyltransferase PrmC</fullName>
    </alternativeName>
</protein>
<dbReference type="PATRIC" id="fig|754476.3.peg.2410"/>
<dbReference type="eggNOG" id="COG2890">
    <property type="taxonomic scope" value="Bacteria"/>
</dbReference>
<evidence type="ECO:0000256" key="1">
    <source>
        <dbReference type="ARBA" id="ARBA00022603"/>
    </source>
</evidence>
<sequence length="282" mass="31648">MTMTLQEALQWARLQLVTSPTLRSDSDSLLCHVLQCSPSRLIGYPEQQLTAQQQQQFVSLIEQRRQGIPIAHLTGSRGFWSLDIGVNQHTLIPRPDTELLVSLALEKVQPGMRVADLGTGSGAIALSIRSERKDIWILAMDYSFNALKIAKQNAEDNQLPLLFFRGRWLEAMQPGSLDIIVSNPPYIPSDDPHLTLGDLRFEPITALASGKDGLDDIRQLVRQSALVLKSNGWLIVEHGYEQSLAVQRLFEQSGFTEVQAFQDYGRRDRVVIGKRSASFELR</sequence>
<dbReference type="PANTHER" id="PTHR18895">
    <property type="entry name" value="HEMK METHYLTRANSFERASE"/>
    <property type="match status" value="1"/>
</dbReference>
<comment type="function">
    <text evidence="5">Methylates the class 1 translation termination release factors RF1/PrfA and RF2/PrfB on the glutamine residue of the universally conserved GGQ motif.</text>
</comment>
<accession>I1XLH9</accession>
<dbReference type="CDD" id="cd02440">
    <property type="entry name" value="AdoMet_MTases"/>
    <property type="match status" value="1"/>
</dbReference>
<feature type="binding site" evidence="5">
    <location>
        <begin position="183"/>
        <end position="186"/>
    </location>
    <ligand>
        <name>substrate</name>
    </ligand>
</feature>
<dbReference type="FunFam" id="3.40.50.150:FF:000053">
    <property type="entry name" value="Release factor glutamine methyltransferase"/>
    <property type="match status" value="1"/>
</dbReference>
<feature type="binding site" evidence="5">
    <location>
        <position position="168"/>
    </location>
    <ligand>
        <name>S-adenosyl-L-methionine</name>
        <dbReference type="ChEBI" id="CHEBI:59789"/>
    </ligand>
</feature>
<feature type="binding site" evidence="5">
    <location>
        <begin position="118"/>
        <end position="122"/>
    </location>
    <ligand>
        <name>S-adenosyl-L-methionine</name>
        <dbReference type="ChEBI" id="CHEBI:59789"/>
    </ligand>
</feature>
<evidence type="ECO:0000256" key="3">
    <source>
        <dbReference type="ARBA" id="ARBA00022691"/>
    </source>
</evidence>
<gene>
    <name evidence="5" type="primary">prmC</name>
    <name evidence="8" type="ordered locus">Q7A_2448</name>
</gene>
<dbReference type="SUPFAM" id="SSF53335">
    <property type="entry name" value="S-adenosyl-L-methionine-dependent methyltransferases"/>
    <property type="match status" value="1"/>
</dbReference>
<dbReference type="PANTHER" id="PTHR18895:SF74">
    <property type="entry name" value="MTRF1L RELEASE FACTOR GLUTAMINE METHYLTRANSFERASE"/>
    <property type="match status" value="1"/>
</dbReference>
<dbReference type="NCBIfam" id="TIGR03534">
    <property type="entry name" value="RF_mod_PrmC"/>
    <property type="match status" value="1"/>
</dbReference>
<dbReference type="InterPro" id="IPR019874">
    <property type="entry name" value="RF_methyltr_PrmC"/>
</dbReference>
<dbReference type="InterPro" id="IPR007848">
    <property type="entry name" value="Small_mtfrase_dom"/>
</dbReference>
<dbReference type="HOGENOM" id="CLU_018398_3_1_6"/>
<feature type="binding site" evidence="5">
    <location>
        <position position="141"/>
    </location>
    <ligand>
        <name>S-adenosyl-L-methionine</name>
        <dbReference type="ChEBI" id="CHEBI:59789"/>
    </ligand>
</feature>
<dbReference type="Proteomes" id="UP000009144">
    <property type="component" value="Chromosome"/>
</dbReference>
<dbReference type="InterPro" id="IPR002052">
    <property type="entry name" value="DNA_methylase_N6_adenine_CS"/>
</dbReference>
<name>I1XLH9_METNJ</name>
<dbReference type="Gene3D" id="1.10.8.10">
    <property type="entry name" value="DNA helicase RuvA subunit, C-terminal domain"/>
    <property type="match status" value="1"/>
</dbReference>
<feature type="domain" description="Methyltransferase small" evidence="6">
    <location>
        <begin position="97"/>
        <end position="186"/>
    </location>
</feature>
<evidence type="ECO:0000313" key="8">
    <source>
        <dbReference type="EMBL" id="AFI85248.1"/>
    </source>
</evidence>
<dbReference type="PROSITE" id="PS00092">
    <property type="entry name" value="N6_MTASE"/>
    <property type="match status" value="1"/>
</dbReference>
<dbReference type="GO" id="GO:0003676">
    <property type="term" value="F:nucleic acid binding"/>
    <property type="evidence" value="ECO:0007669"/>
    <property type="project" value="InterPro"/>
</dbReference>
<dbReference type="InterPro" id="IPR050320">
    <property type="entry name" value="N5-glutamine_MTase"/>
</dbReference>
<dbReference type="STRING" id="754476.Q7A_2448"/>
<reference evidence="8 9" key="1">
    <citation type="journal article" date="2012" name="J. Bacteriol.">
        <title>Complete genome sequences of Methylophaga sp. strain JAM1 and Methylophaga sp. strain JAM7.</title>
        <authorList>
            <person name="Villeneuve C."/>
            <person name="Martineau C."/>
            <person name="Mauffrey F."/>
            <person name="Villemur R."/>
        </authorList>
    </citation>
    <scope>NUCLEOTIDE SEQUENCE [LARGE SCALE GENOMIC DNA]</scope>
    <source>
        <strain evidence="8 9">JAM1</strain>
    </source>
</reference>
<dbReference type="NCBIfam" id="TIGR00536">
    <property type="entry name" value="hemK_fam"/>
    <property type="match status" value="1"/>
</dbReference>
<evidence type="ECO:0000256" key="5">
    <source>
        <dbReference type="HAMAP-Rule" id="MF_02126"/>
    </source>
</evidence>
<evidence type="ECO:0000256" key="2">
    <source>
        <dbReference type="ARBA" id="ARBA00022679"/>
    </source>
</evidence>
<evidence type="ECO:0000259" key="6">
    <source>
        <dbReference type="Pfam" id="PF05175"/>
    </source>
</evidence>
<keyword evidence="1 5" id="KW-0489">Methyltransferase</keyword>
<dbReference type="EMBL" id="CP003390">
    <property type="protein sequence ID" value="AFI85248.1"/>
    <property type="molecule type" value="Genomic_DNA"/>
</dbReference>
<dbReference type="GO" id="GO:0032259">
    <property type="term" value="P:methylation"/>
    <property type="evidence" value="ECO:0007669"/>
    <property type="project" value="UniProtKB-KW"/>
</dbReference>
<dbReference type="InterPro" id="IPR029063">
    <property type="entry name" value="SAM-dependent_MTases_sf"/>
</dbReference>
<feature type="domain" description="Release factor glutamine methyltransferase N-terminal" evidence="7">
    <location>
        <begin position="7"/>
        <end position="75"/>
    </location>
</feature>